<dbReference type="Gene3D" id="3.30.70.100">
    <property type="match status" value="1"/>
</dbReference>
<comment type="caution">
    <text evidence="2">The sequence shown here is derived from an EMBL/GenBank/DDBJ whole genome shotgun (WGS) entry which is preliminary data.</text>
</comment>
<accession>A0A9D1W3Y5</accession>
<reference evidence="2" key="1">
    <citation type="journal article" date="2021" name="PeerJ">
        <title>Extensive microbial diversity within the chicken gut microbiome revealed by metagenomics and culture.</title>
        <authorList>
            <person name="Gilroy R."/>
            <person name="Ravi A."/>
            <person name="Getino M."/>
            <person name="Pursley I."/>
            <person name="Horton D.L."/>
            <person name="Alikhan N.F."/>
            <person name="Baker D."/>
            <person name="Gharbi K."/>
            <person name="Hall N."/>
            <person name="Watson M."/>
            <person name="Adriaenssens E.M."/>
            <person name="Foster-Nyarko E."/>
            <person name="Jarju S."/>
            <person name="Secka A."/>
            <person name="Antonio M."/>
            <person name="Oren A."/>
            <person name="Chaudhuri R.R."/>
            <person name="La Ragione R."/>
            <person name="Hildebrand F."/>
            <person name="Pallen M.J."/>
        </authorList>
    </citation>
    <scope>NUCLEOTIDE SEQUENCE</scope>
    <source>
        <strain evidence="2">ChiGjej4B4-12881</strain>
    </source>
</reference>
<dbReference type="GO" id="GO:0046872">
    <property type="term" value="F:metal ion binding"/>
    <property type="evidence" value="ECO:0007669"/>
    <property type="project" value="InterPro"/>
</dbReference>
<protein>
    <submittedName>
        <fullName evidence="2">Cation transporter</fullName>
    </submittedName>
</protein>
<gene>
    <name evidence="2" type="ORF">IAA28_04615</name>
</gene>
<name>A0A9D1W3Y5_9FIRM</name>
<proteinExistence type="predicted"/>
<reference evidence="2" key="2">
    <citation type="submission" date="2021-04" db="EMBL/GenBank/DDBJ databases">
        <authorList>
            <person name="Gilroy R."/>
        </authorList>
    </citation>
    <scope>NUCLEOTIDE SEQUENCE</scope>
    <source>
        <strain evidence="2">ChiGjej4B4-12881</strain>
    </source>
</reference>
<organism evidence="2 3">
    <name type="scientific">Candidatus Lachnoclostridium stercoripullorum</name>
    <dbReference type="NCBI Taxonomy" id="2838635"/>
    <lineage>
        <taxon>Bacteria</taxon>
        <taxon>Bacillati</taxon>
        <taxon>Bacillota</taxon>
        <taxon>Clostridia</taxon>
        <taxon>Lachnospirales</taxon>
        <taxon>Lachnospiraceae</taxon>
    </lineage>
</organism>
<dbReference type="EMBL" id="DXEU01000079">
    <property type="protein sequence ID" value="HIX52068.1"/>
    <property type="molecule type" value="Genomic_DNA"/>
</dbReference>
<sequence>MKKIVKLEGLCCANCAAKIEDGVRKLPGVKEATLSFMTQRLVMEVEDGREDEVIEAARKVKDKIEPEADFKVVR</sequence>
<evidence type="ECO:0000259" key="1">
    <source>
        <dbReference type="PROSITE" id="PS50846"/>
    </source>
</evidence>
<dbReference type="InterPro" id="IPR036163">
    <property type="entry name" value="HMA_dom_sf"/>
</dbReference>
<dbReference type="InterPro" id="IPR006121">
    <property type="entry name" value="HMA_dom"/>
</dbReference>
<dbReference type="AlphaFoldDB" id="A0A9D1W3Y5"/>
<evidence type="ECO:0000313" key="3">
    <source>
        <dbReference type="Proteomes" id="UP000886780"/>
    </source>
</evidence>
<dbReference type="PROSITE" id="PS50846">
    <property type="entry name" value="HMA_2"/>
    <property type="match status" value="1"/>
</dbReference>
<dbReference type="Proteomes" id="UP000886780">
    <property type="component" value="Unassembled WGS sequence"/>
</dbReference>
<evidence type="ECO:0000313" key="2">
    <source>
        <dbReference type="EMBL" id="HIX52068.1"/>
    </source>
</evidence>
<dbReference type="SUPFAM" id="SSF55008">
    <property type="entry name" value="HMA, heavy metal-associated domain"/>
    <property type="match status" value="1"/>
</dbReference>
<dbReference type="CDD" id="cd00371">
    <property type="entry name" value="HMA"/>
    <property type="match status" value="1"/>
</dbReference>
<feature type="domain" description="HMA" evidence="1">
    <location>
        <begin position="1"/>
        <end position="69"/>
    </location>
</feature>
<dbReference type="Pfam" id="PF00403">
    <property type="entry name" value="HMA"/>
    <property type="match status" value="1"/>
</dbReference>